<dbReference type="AlphaFoldDB" id="A0A7R9FBZ0"/>
<evidence type="ECO:0000313" key="1">
    <source>
        <dbReference type="EMBL" id="CAD7450754.1"/>
    </source>
</evidence>
<reference evidence="1" key="1">
    <citation type="submission" date="2020-11" db="EMBL/GenBank/DDBJ databases">
        <authorList>
            <person name="Tran Van P."/>
        </authorList>
    </citation>
    <scope>NUCLEOTIDE SEQUENCE</scope>
</reference>
<name>A0A7R9FBZ0_9NEOP</name>
<dbReference type="EMBL" id="OD578205">
    <property type="protein sequence ID" value="CAD7450754.1"/>
    <property type="molecule type" value="Genomic_DNA"/>
</dbReference>
<organism evidence="1">
    <name type="scientific">Timema bartmani</name>
    <dbReference type="NCBI Taxonomy" id="61472"/>
    <lineage>
        <taxon>Eukaryota</taxon>
        <taxon>Metazoa</taxon>
        <taxon>Ecdysozoa</taxon>
        <taxon>Arthropoda</taxon>
        <taxon>Hexapoda</taxon>
        <taxon>Insecta</taxon>
        <taxon>Pterygota</taxon>
        <taxon>Neoptera</taxon>
        <taxon>Polyneoptera</taxon>
        <taxon>Phasmatodea</taxon>
        <taxon>Timematodea</taxon>
        <taxon>Timematoidea</taxon>
        <taxon>Timematidae</taxon>
        <taxon>Timema</taxon>
    </lineage>
</organism>
<sequence length="397" mass="45388">MYCSKTRRRWGGKCPNVCLLFEVIEGYKEQLRLMRHLRSLVRANNSDTVLNKIKDWNNTILTAVVSPMAQFGTPPWEVTERHSVLKDCVQEVHTRAAIDKSDFCDPDNVDTQMVCEFQLLCPRAAKPLGLKLLDLTGNTSNNDGSDTPSRQDLKSDQNEIVDNLDDIPTSLGTLSALYNTMIAEIPFTAEKQTEDYSDAEFCRSILLKYNATSNQEMKHESMSTDTKLMKILLRQVQGYVSYVSTKLKIRNDQLKLTRSLYETVKAHSIEDQKSGINYSTEMCSENTLSTAGRDIKNGYLPNLTQEMKSDSICRENRKQMTRQENDLKGSNQVEARPKINISQNILAKLRDVESYHFLMKLNIFKKIDNLFKLQECVEVKHINIERDDGEKGMVCQS</sequence>
<gene>
    <name evidence="1" type="ORF">TBIB3V08_LOCUS13023</name>
</gene>
<protein>
    <submittedName>
        <fullName evidence="1">Uncharacterized protein</fullName>
    </submittedName>
</protein>
<accession>A0A7R9FBZ0</accession>
<proteinExistence type="predicted"/>